<keyword evidence="4" id="KW-0175">Coiled coil</keyword>
<dbReference type="CDD" id="cd00009">
    <property type="entry name" value="AAA"/>
    <property type="match status" value="1"/>
</dbReference>
<dbReference type="InterPro" id="IPR028350">
    <property type="entry name" value="DNAC/IstB-like"/>
</dbReference>
<reference evidence="6" key="1">
    <citation type="submission" date="2013-08" db="EMBL/GenBank/DDBJ databases">
        <authorList>
            <person name="Mendez C."/>
            <person name="Richter M."/>
            <person name="Ferrer M."/>
            <person name="Sanchez J."/>
        </authorList>
    </citation>
    <scope>NUCLEOTIDE SEQUENCE</scope>
</reference>
<dbReference type="PANTHER" id="PTHR30050:SF4">
    <property type="entry name" value="ATP-BINDING PROTEIN RV3427C IN INSERTION SEQUENCE-RELATED"/>
    <property type="match status" value="1"/>
</dbReference>
<evidence type="ECO:0000259" key="5">
    <source>
        <dbReference type="SMART" id="SM00382"/>
    </source>
</evidence>
<comment type="caution">
    <text evidence="6">The sequence shown here is derived from an EMBL/GenBank/DDBJ whole genome shotgun (WGS) entry which is preliminary data.</text>
</comment>
<evidence type="ECO:0000256" key="2">
    <source>
        <dbReference type="ARBA" id="ARBA00022741"/>
    </source>
</evidence>
<dbReference type="InterPro" id="IPR027417">
    <property type="entry name" value="P-loop_NTPase"/>
</dbReference>
<evidence type="ECO:0000313" key="6">
    <source>
        <dbReference type="EMBL" id="EQD39676.1"/>
    </source>
</evidence>
<dbReference type="AlphaFoldDB" id="T0YVS2"/>
<dbReference type="SUPFAM" id="SSF52540">
    <property type="entry name" value="P-loop containing nucleoside triphosphate hydrolases"/>
    <property type="match status" value="1"/>
</dbReference>
<proteinExistence type="inferred from homology"/>
<keyword evidence="3" id="KW-0067">ATP-binding</keyword>
<organism evidence="6">
    <name type="scientific">mine drainage metagenome</name>
    <dbReference type="NCBI Taxonomy" id="410659"/>
    <lineage>
        <taxon>unclassified sequences</taxon>
        <taxon>metagenomes</taxon>
        <taxon>ecological metagenomes</taxon>
    </lineage>
</organism>
<dbReference type="PIRSF" id="PIRSF003073">
    <property type="entry name" value="DNAC_TnpB_IstB"/>
    <property type="match status" value="1"/>
</dbReference>
<reference evidence="6" key="2">
    <citation type="journal article" date="2014" name="ISME J.">
        <title>Microbial stratification in low pH oxic and suboxic macroscopic growths along an acid mine drainage.</title>
        <authorList>
            <person name="Mendez-Garcia C."/>
            <person name="Mesa V."/>
            <person name="Sprenger R.R."/>
            <person name="Richter M."/>
            <person name="Diez M.S."/>
            <person name="Solano J."/>
            <person name="Bargiela R."/>
            <person name="Golyshina O.V."/>
            <person name="Manteca A."/>
            <person name="Ramos J.L."/>
            <person name="Gallego J.R."/>
            <person name="Llorente I."/>
            <person name="Martins Dos Santos V.A."/>
            <person name="Jensen O.N."/>
            <person name="Pelaez A.I."/>
            <person name="Sanchez J."/>
            <person name="Ferrer M."/>
        </authorList>
    </citation>
    <scope>NUCLEOTIDE SEQUENCE</scope>
</reference>
<dbReference type="Pfam" id="PF01695">
    <property type="entry name" value="IstB_IS21"/>
    <property type="match status" value="1"/>
</dbReference>
<dbReference type="InterPro" id="IPR047661">
    <property type="entry name" value="IstB"/>
</dbReference>
<dbReference type="PANTHER" id="PTHR30050">
    <property type="entry name" value="CHROMOSOMAL REPLICATION INITIATOR PROTEIN DNAA"/>
    <property type="match status" value="1"/>
</dbReference>
<comment type="similarity">
    <text evidence="1">Belongs to the IS21/IS1162 putative ATP-binding protein family.</text>
</comment>
<dbReference type="Gene3D" id="3.40.50.300">
    <property type="entry name" value="P-loop containing nucleotide triphosphate hydrolases"/>
    <property type="match status" value="1"/>
</dbReference>
<dbReference type="EMBL" id="AUZY01010146">
    <property type="protein sequence ID" value="EQD39676.1"/>
    <property type="molecule type" value="Genomic_DNA"/>
</dbReference>
<feature type="domain" description="AAA+ ATPase" evidence="5">
    <location>
        <begin position="83"/>
        <end position="214"/>
    </location>
</feature>
<protein>
    <submittedName>
        <fullName evidence="6">IstB transposition helper protein</fullName>
    </submittedName>
</protein>
<dbReference type="InterPro" id="IPR003593">
    <property type="entry name" value="AAA+_ATPase"/>
</dbReference>
<name>T0YVS2_9ZZZZ</name>
<keyword evidence="2" id="KW-0547">Nucleotide-binding</keyword>
<evidence type="ECO:0000256" key="4">
    <source>
        <dbReference type="SAM" id="Coils"/>
    </source>
</evidence>
<feature type="non-terminal residue" evidence="6">
    <location>
        <position position="1"/>
    </location>
</feature>
<dbReference type="SMART" id="SM00382">
    <property type="entry name" value="AAA"/>
    <property type="match status" value="1"/>
</dbReference>
<gene>
    <name evidence="6" type="ORF">B1B_15267</name>
</gene>
<evidence type="ECO:0000256" key="1">
    <source>
        <dbReference type="ARBA" id="ARBA00008059"/>
    </source>
</evidence>
<dbReference type="GO" id="GO:0005524">
    <property type="term" value="F:ATP binding"/>
    <property type="evidence" value="ECO:0007669"/>
    <property type="project" value="UniProtKB-KW"/>
</dbReference>
<evidence type="ECO:0000256" key="3">
    <source>
        <dbReference type="ARBA" id="ARBA00022840"/>
    </source>
</evidence>
<sequence length="238" mass="27323">TAVAAQLDDMLAHASKQRWSPRQLLEQLARIEVAERAHRSLERRLRASEIKRFKPMTDFEWTWPTRIERDVIERALTLDFLAEARNLVLVGANGLGKTMIAQNICHAAVLAGHSVLFRTASKLLTDLHRQTPEGRLRKLRAYANVSLLCIDEVGYLSFDDKSADLLYEVINQRYEQKSLILTTNKPFKEWNEVFPNAACIATMLDRLLHHAEVTVIEGSSYRVRESEQEATARRRSKK</sequence>
<dbReference type="NCBIfam" id="NF038214">
    <property type="entry name" value="IS21_help_AAA"/>
    <property type="match status" value="1"/>
</dbReference>
<feature type="coiled-coil region" evidence="4">
    <location>
        <begin position="24"/>
        <end position="51"/>
    </location>
</feature>
<accession>T0YVS2</accession>
<dbReference type="GO" id="GO:0006260">
    <property type="term" value="P:DNA replication"/>
    <property type="evidence" value="ECO:0007669"/>
    <property type="project" value="TreeGrafter"/>
</dbReference>
<dbReference type="InterPro" id="IPR002611">
    <property type="entry name" value="IstB_ATP-bd"/>
</dbReference>